<dbReference type="PRINTS" id="PR00884">
    <property type="entry name" value="RIBOSOMALHS6"/>
</dbReference>
<protein>
    <submittedName>
        <fullName evidence="4">Ribosomal L7Ae/L30e/S12e/Gadd45 family protein</fullName>
    </submittedName>
</protein>
<evidence type="ECO:0000256" key="2">
    <source>
        <dbReference type="ARBA" id="ARBA00023274"/>
    </source>
</evidence>
<comment type="caution">
    <text evidence="4">The sequence shown here is derived from an EMBL/GenBank/DDBJ whole genome shotgun (WGS) entry which is preliminary data.</text>
</comment>
<evidence type="ECO:0000256" key="1">
    <source>
        <dbReference type="ARBA" id="ARBA00007337"/>
    </source>
</evidence>
<evidence type="ECO:0000313" key="5">
    <source>
        <dbReference type="Proteomes" id="UP001596528"/>
    </source>
</evidence>
<dbReference type="InterPro" id="IPR018492">
    <property type="entry name" value="Ribosomal_eL8/Nhp2"/>
</dbReference>
<comment type="similarity">
    <text evidence="1">Belongs to the eukaryotic ribosomal protein eL8 family.</text>
</comment>
<dbReference type="RefSeq" id="WP_138790206.1">
    <property type="nucleotide sequence ID" value="NZ_JBHTGQ010000019.1"/>
</dbReference>
<dbReference type="PRINTS" id="PR00881">
    <property type="entry name" value="L7ARS6FAMILY"/>
</dbReference>
<dbReference type="InterPro" id="IPR004038">
    <property type="entry name" value="Ribosomal_eL8/eL30/eS12/Gad45"/>
</dbReference>
<name>A0ABW2V4W6_9BACL</name>
<dbReference type="EMBL" id="JBHTGQ010000019">
    <property type="protein sequence ID" value="MFC7750085.1"/>
    <property type="molecule type" value="Genomic_DNA"/>
</dbReference>
<sequence length="84" mass="8915">MLEHLKQAAQLSIGTKQTTKVVEEGKASEVFIAKDADPRLTSKIVSLCKKTGIPIVYAESMKQLGRACGIDVGAAMAAIVKTEP</sequence>
<accession>A0ABW2V4W6</accession>
<keyword evidence="5" id="KW-1185">Reference proteome</keyword>
<feature type="domain" description="Ribosomal protein eL8/eL30/eS12/Gadd45" evidence="3">
    <location>
        <begin position="3"/>
        <end position="81"/>
    </location>
</feature>
<dbReference type="SUPFAM" id="SSF55315">
    <property type="entry name" value="L30e-like"/>
    <property type="match status" value="1"/>
</dbReference>
<evidence type="ECO:0000313" key="4">
    <source>
        <dbReference type="EMBL" id="MFC7750085.1"/>
    </source>
</evidence>
<dbReference type="Gene3D" id="3.30.1330.30">
    <property type="match status" value="1"/>
</dbReference>
<dbReference type="Proteomes" id="UP001596528">
    <property type="component" value="Unassembled WGS sequence"/>
</dbReference>
<organism evidence="4 5">
    <name type="scientific">Paenibacillus thermoaerophilus</name>
    <dbReference type="NCBI Taxonomy" id="1215385"/>
    <lineage>
        <taxon>Bacteria</taxon>
        <taxon>Bacillati</taxon>
        <taxon>Bacillota</taxon>
        <taxon>Bacilli</taxon>
        <taxon>Bacillales</taxon>
        <taxon>Paenibacillaceae</taxon>
        <taxon>Paenibacillus</taxon>
    </lineage>
</organism>
<keyword evidence="2" id="KW-0687">Ribonucleoprotein</keyword>
<dbReference type="InterPro" id="IPR029064">
    <property type="entry name" value="Ribosomal_eL30-like_sf"/>
</dbReference>
<reference evidence="5" key="1">
    <citation type="journal article" date="2019" name="Int. J. Syst. Evol. Microbiol.">
        <title>The Global Catalogue of Microorganisms (GCM) 10K type strain sequencing project: providing services to taxonomists for standard genome sequencing and annotation.</title>
        <authorList>
            <consortium name="The Broad Institute Genomics Platform"/>
            <consortium name="The Broad Institute Genome Sequencing Center for Infectious Disease"/>
            <person name="Wu L."/>
            <person name="Ma J."/>
        </authorList>
    </citation>
    <scope>NUCLEOTIDE SEQUENCE [LARGE SCALE GENOMIC DNA]</scope>
    <source>
        <strain evidence="5">JCM 18657</strain>
    </source>
</reference>
<proteinExistence type="inferred from homology"/>
<gene>
    <name evidence="4" type="ORF">ACFQWB_09105</name>
</gene>
<evidence type="ECO:0000259" key="3">
    <source>
        <dbReference type="Pfam" id="PF01248"/>
    </source>
</evidence>
<dbReference type="Pfam" id="PF01248">
    <property type="entry name" value="Ribosomal_L7Ae"/>
    <property type="match status" value="1"/>
</dbReference>